<dbReference type="Proteomes" id="UP000183952">
    <property type="component" value="Unassembled WGS sequence"/>
</dbReference>
<dbReference type="AlphaFoldDB" id="A0A1M6SFQ9"/>
<dbReference type="InterPro" id="IPR011330">
    <property type="entry name" value="Glyco_hydro/deAcase_b/a-brl"/>
</dbReference>
<evidence type="ECO:0000313" key="4">
    <source>
        <dbReference type="Proteomes" id="UP000183952"/>
    </source>
</evidence>
<feature type="region of interest" description="Disordered" evidence="1">
    <location>
        <begin position="245"/>
        <end position="279"/>
    </location>
</feature>
<dbReference type="GO" id="GO:0005975">
    <property type="term" value="P:carbohydrate metabolic process"/>
    <property type="evidence" value="ECO:0007669"/>
    <property type="project" value="InterPro"/>
</dbReference>
<dbReference type="InterPro" id="IPR002509">
    <property type="entry name" value="NODB_dom"/>
</dbReference>
<name>A0A1M6SFQ9_9CLOT</name>
<organism evidence="3 4">
    <name type="scientific">Hathewaya proteolytica DSM 3090</name>
    <dbReference type="NCBI Taxonomy" id="1121331"/>
    <lineage>
        <taxon>Bacteria</taxon>
        <taxon>Bacillati</taxon>
        <taxon>Bacillota</taxon>
        <taxon>Clostridia</taxon>
        <taxon>Eubacteriales</taxon>
        <taxon>Clostridiaceae</taxon>
        <taxon>Hathewaya</taxon>
    </lineage>
</organism>
<evidence type="ECO:0000259" key="2">
    <source>
        <dbReference type="PROSITE" id="PS51677"/>
    </source>
</evidence>
<dbReference type="STRING" id="1121331.SAMN02745248_02534"/>
<dbReference type="Pfam" id="PF01522">
    <property type="entry name" value="Polysacc_deac_1"/>
    <property type="match status" value="1"/>
</dbReference>
<dbReference type="PANTHER" id="PTHR10587">
    <property type="entry name" value="GLYCOSYL TRANSFERASE-RELATED"/>
    <property type="match status" value="1"/>
</dbReference>
<evidence type="ECO:0000313" key="3">
    <source>
        <dbReference type="EMBL" id="SHK43614.1"/>
    </source>
</evidence>
<reference evidence="3 4" key="1">
    <citation type="submission" date="2016-11" db="EMBL/GenBank/DDBJ databases">
        <authorList>
            <person name="Jaros S."/>
            <person name="Januszkiewicz K."/>
            <person name="Wedrychowicz H."/>
        </authorList>
    </citation>
    <scope>NUCLEOTIDE SEQUENCE [LARGE SCALE GENOMIC DNA]</scope>
    <source>
        <strain evidence="3 4">DSM 3090</strain>
    </source>
</reference>
<dbReference type="GO" id="GO:0016810">
    <property type="term" value="F:hydrolase activity, acting on carbon-nitrogen (but not peptide) bonds"/>
    <property type="evidence" value="ECO:0007669"/>
    <property type="project" value="InterPro"/>
</dbReference>
<dbReference type="Gene3D" id="3.20.20.370">
    <property type="entry name" value="Glycoside hydrolase/deacetylase"/>
    <property type="match status" value="1"/>
</dbReference>
<dbReference type="InterPro" id="IPR014132">
    <property type="entry name" value="PdaB-like"/>
</dbReference>
<dbReference type="CDD" id="cd10917">
    <property type="entry name" value="CE4_NodB_like_6s_7s"/>
    <property type="match status" value="1"/>
</dbReference>
<dbReference type="RefSeq" id="WP_072904429.1">
    <property type="nucleotide sequence ID" value="NZ_FRAD01000028.1"/>
</dbReference>
<keyword evidence="4" id="KW-1185">Reference proteome</keyword>
<dbReference type="InterPro" id="IPR050248">
    <property type="entry name" value="Polysacc_deacetylase_ArnD"/>
</dbReference>
<dbReference type="PANTHER" id="PTHR10587:SF128">
    <property type="entry name" value="POLYSACCHARIDE DEACETYLASE PDAB-RELATED"/>
    <property type="match status" value="1"/>
</dbReference>
<gene>
    <name evidence="3" type="ORF">SAMN02745248_02534</name>
</gene>
<dbReference type="GO" id="GO:0016020">
    <property type="term" value="C:membrane"/>
    <property type="evidence" value="ECO:0007669"/>
    <property type="project" value="TreeGrafter"/>
</dbReference>
<sequence length="279" mass="31572">MKFSKKNISYGGVCLVLLVLVCVAVGIKNKTTYTIAMNKKLPIYSVGTEEKKVAISFDASWGADNTQNLIDVLDKYKVKSTFFLVGGWVDKYPDKVKLIHERGHEIGNHSNSHADMTKLSKEKIIQEVAATDAKIMTITDEKTKLFRFPSGAYDNKAIEAIESTGHKCIQWDVDSLDWKEKGAKAEYDRVVANVKPGSIILFHNNAKYTPENLPKIIEKLQADGYKIVPVSELIYQDNYELDHNGKQVSKEIEKKKTNDVSKEVEDKKEKDKIEEKNIE</sequence>
<dbReference type="NCBIfam" id="TIGR02764">
    <property type="entry name" value="spore_ybaN_pdaB"/>
    <property type="match status" value="1"/>
</dbReference>
<dbReference type="SUPFAM" id="SSF88713">
    <property type="entry name" value="Glycoside hydrolase/deacetylase"/>
    <property type="match status" value="1"/>
</dbReference>
<proteinExistence type="predicted"/>
<feature type="domain" description="NodB homology" evidence="2">
    <location>
        <begin position="51"/>
        <end position="228"/>
    </location>
</feature>
<accession>A0A1M6SFQ9</accession>
<dbReference type="PROSITE" id="PS51677">
    <property type="entry name" value="NODB"/>
    <property type="match status" value="1"/>
</dbReference>
<dbReference type="OrthoDB" id="9806342at2"/>
<evidence type="ECO:0000256" key="1">
    <source>
        <dbReference type="SAM" id="MobiDB-lite"/>
    </source>
</evidence>
<protein>
    <submittedName>
        <fullName evidence="3">Polysaccharide deacetylase family sporulation protein PdaB</fullName>
    </submittedName>
</protein>
<dbReference type="EMBL" id="FRAD01000028">
    <property type="protein sequence ID" value="SHK43614.1"/>
    <property type="molecule type" value="Genomic_DNA"/>
</dbReference>